<keyword evidence="7" id="KW-0915">Sodium</keyword>
<comment type="similarity">
    <text evidence="2 12">Belongs to the amiloride-sensitive sodium channel (TC 1.A.6) family.</text>
</comment>
<dbReference type="InterPro" id="IPR001873">
    <property type="entry name" value="ENaC"/>
</dbReference>
<keyword evidence="14" id="KW-1185">Reference proteome</keyword>
<dbReference type="Proteomes" id="UP001152888">
    <property type="component" value="Unassembled WGS sequence"/>
</dbReference>
<dbReference type="Pfam" id="PF00858">
    <property type="entry name" value="ASC"/>
    <property type="match status" value="1"/>
</dbReference>
<dbReference type="OrthoDB" id="5874059at2759"/>
<evidence type="ECO:0000313" key="13">
    <source>
        <dbReference type="EMBL" id="CAH1993032.1"/>
    </source>
</evidence>
<keyword evidence="10 12" id="KW-0739">Sodium transport</keyword>
<evidence type="ECO:0000256" key="8">
    <source>
        <dbReference type="ARBA" id="ARBA00023065"/>
    </source>
</evidence>
<sequence length="191" mass="22111">MKLYLQVYMFGKQDVPTLTSLAADVLSVTPHMHVKRYFTIKEIDNQPEVKDVNIRQRKCRFNDESDLDVYRYYSYSACTVQCRKDAQMNKCGCAHHLMPNTTFKNQCKFNGLRCLSANYNELSILKAKWANKTGLYCECLPSCTEIELSVLRDDIEGILSEYAVVELILDRLPTERFKRNVVKGKLDLVAF</sequence>
<dbReference type="GO" id="GO:0005272">
    <property type="term" value="F:sodium channel activity"/>
    <property type="evidence" value="ECO:0007669"/>
    <property type="project" value="UniProtKB-KW"/>
</dbReference>
<protein>
    <submittedName>
        <fullName evidence="13">Uncharacterized protein</fullName>
    </submittedName>
</protein>
<organism evidence="13 14">
    <name type="scientific">Acanthoscelides obtectus</name>
    <name type="common">Bean weevil</name>
    <name type="synonym">Bruchus obtectus</name>
    <dbReference type="NCBI Taxonomy" id="200917"/>
    <lineage>
        <taxon>Eukaryota</taxon>
        <taxon>Metazoa</taxon>
        <taxon>Ecdysozoa</taxon>
        <taxon>Arthropoda</taxon>
        <taxon>Hexapoda</taxon>
        <taxon>Insecta</taxon>
        <taxon>Pterygota</taxon>
        <taxon>Neoptera</taxon>
        <taxon>Endopterygota</taxon>
        <taxon>Coleoptera</taxon>
        <taxon>Polyphaga</taxon>
        <taxon>Cucujiformia</taxon>
        <taxon>Chrysomeloidea</taxon>
        <taxon>Chrysomelidae</taxon>
        <taxon>Bruchinae</taxon>
        <taxon>Bruchini</taxon>
        <taxon>Acanthoscelides</taxon>
    </lineage>
</organism>
<gene>
    <name evidence="13" type="ORF">ACAOBT_LOCUS21237</name>
</gene>
<keyword evidence="9" id="KW-0472">Membrane</keyword>
<evidence type="ECO:0000256" key="7">
    <source>
        <dbReference type="ARBA" id="ARBA00023053"/>
    </source>
</evidence>
<evidence type="ECO:0000256" key="1">
    <source>
        <dbReference type="ARBA" id="ARBA00004141"/>
    </source>
</evidence>
<evidence type="ECO:0000256" key="5">
    <source>
        <dbReference type="ARBA" id="ARBA00022692"/>
    </source>
</evidence>
<keyword evidence="8 12" id="KW-0406">Ion transport</keyword>
<keyword evidence="5 12" id="KW-0812">Transmembrane</keyword>
<keyword evidence="3 12" id="KW-0813">Transport</keyword>
<reference evidence="13" key="1">
    <citation type="submission" date="2022-03" db="EMBL/GenBank/DDBJ databases">
        <authorList>
            <person name="Sayadi A."/>
        </authorList>
    </citation>
    <scope>NUCLEOTIDE SEQUENCE</scope>
</reference>
<evidence type="ECO:0000256" key="2">
    <source>
        <dbReference type="ARBA" id="ARBA00007193"/>
    </source>
</evidence>
<evidence type="ECO:0000256" key="10">
    <source>
        <dbReference type="ARBA" id="ARBA00023201"/>
    </source>
</evidence>
<dbReference type="AlphaFoldDB" id="A0A9P0PTC7"/>
<comment type="subcellular location">
    <subcellularLocation>
        <location evidence="1">Membrane</location>
        <topology evidence="1">Multi-pass membrane protein</topology>
    </subcellularLocation>
</comment>
<evidence type="ECO:0000256" key="3">
    <source>
        <dbReference type="ARBA" id="ARBA00022448"/>
    </source>
</evidence>
<keyword evidence="4 12" id="KW-0894">Sodium channel</keyword>
<dbReference type="GO" id="GO:0016020">
    <property type="term" value="C:membrane"/>
    <property type="evidence" value="ECO:0007669"/>
    <property type="project" value="UniProtKB-SubCell"/>
</dbReference>
<dbReference type="Gene3D" id="1.10.287.820">
    <property type="entry name" value="Acid-sensing ion channel domain"/>
    <property type="match status" value="1"/>
</dbReference>
<comment type="caution">
    <text evidence="13">The sequence shown here is derived from an EMBL/GenBank/DDBJ whole genome shotgun (WGS) entry which is preliminary data.</text>
</comment>
<keyword evidence="6" id="KW-1133">Transmembrane helix</keyword>
<evidence type="ECO:0000313" key="14">
    <source>
        <dbReference type="Proteomes" id="UP001152888"/>
    </source>
</evidence>
<dbReference type="EMBL" id="CAKOFQ010007163">
    <property type="protein sequence ID" value="CAH1993032.1"/>
    <property type="molecule type" value="Genomic_DNA"/>
</dbReference>
<proteinExistence type="inferred from homology"/>
<keyword evidence="11 12" id="KW-0407">Ion channel</keyword>
<name>A0A9P0PTC7_ACAOB</name>
<evidence type="ECO:0000256" key="6">
    <source>
        <dbReference type="ARBA" id="ARBA00022989"/>
    </source>
</evidence>
<accession>A0A9P0PTC7</accession>
<evidence type="ECO:0000256" key="9">
    <source>
        <dbReference type="ARBA" id="ARBA00023136"/>
    </source>
</evidence>
<evidence type="ECO:0000256" key="11">
    <source>
        <dbReference type="ARBA" id="ARBA00023303"/>
    </source>
</evidence>
<evidence type="ECO:0000256" key="4">
    <source>
        <dbReference type="ARBA" id="ARBA00022461"/>
    </source>
</evidence>
<evidence type="ECO:0000256" key="12">
    <source>
        <dbReference type="RuleBase" id="RU000679"/>
    </source>
</evidence>